<dbReference type="Gene3D" id="3.30.110.70">
    <property type="entry name" value="Hypothetical protein apc22750. Chain B"/>
    <property type="match status" value="1"/>
</dbReference>
<dbReference type="AlphaFoldDB" id="A0A7H0LID4"/>
<dbReference type="SUPFAM" id="SSF117782">
    <property type="entry name" value="YbjQ-like"/>
    <property type="match status" value="1"/>
</dbReference>
<organism evidence="3 4">
    <name type="scientific">Sphingomonas alpina</name>
    <dbReference type="NCBI Taxonomy" id="653931"/>
    <lineage>
        <taxon>Bacteria</taxon>
        <taxon>Pseudomonadati</taxon>
        <taxon>Pseudomonadota</taxon>
        <taxon>Alphaproteobacteria</taxon>
        <taxon>Sphingomonadales</taxon>
        <taxon>Sphingomonadaceae</taxon>
        <taxon>Sphingomonas</taxon>
    </lineage>
</organism>
<evidence type="ECO:0000313" key="3">
    <source>
        <dbReference type="EMBL" id="QNQ09437.1"/>
    </source>
</evidence>
<name>A0A7H0LID4_9SPHN</name>
<dbReference type="PANTHER" id="PTHR34068:SF1">
    <property type="entry name" value="UPF0145 PROTEIN YBJQ"/>
    <property type="match status" value="1"/>
</dbReference>
<reference evidence="3 4" key="1">
    <citation type="submission" date="2020-09" db="EMBL/GenBank/DDBJ databases">
        <title>Sphingomonas sp., a new species isolated from pork steak.</title>
        <authorList>
            <person name="Heidler von Heilborn D."/>
        </authorList>
    </citation>
    <scope>NUCLEOTIDE SEQUENCE [LARGE SCALE GENOMIC DNA]</scope>
    <source>
        <strain evidence="4">S8-3T</strain>
    </source>
</reference>
<proteinExistence type="inferred from homology"/>
<protein>
    <recommendedName>
        <fullName evidence="2">UPF0145 protein H3Z74_22785</fullName>
    </recommendedName>
</protein>
<dbReference type="EMBL" id="CP061038">
    <property type="protein sequence ID" value="QNQ09437.1"/>
    <property type="molecule type" value="Genomic_DNA"/>
</dbReference>
<dbReference type="HAMAP" id="MF_00338">
    <property type="entry name" value="UPF0145"/>
    <property type="match status" value="1"/>
</dbReference>
<accession>A0A7H0LID4</accession>
<comment type="similarity">
    <text evidence="1 2">Belongs to the UPF0145 family.</text>
</comment>
<evidence type="ECO:0000313" key="4">
    <source>
        <dbReference type="Proteomes" id="UP000516148"/>
    </source>
</evidence>
<dbReference type="KEGG" id="spap:H3Z74_22785"/>
<dbReference type="Pfam" id="PF01906">
    <property type="entry name" value="YbjQ_1"/>
    <property type="match status" value="1"/>
</dbReference>
<dbReference type="InterPro" id="IPR035439">
    <property type="entry name" value="UPF0145_dom_sf"/>
</dbReference>
<dbReference type="RefSeq" id="WP_187761749.1">
    <property type="nucleotide sequence ID" value="NZ_CP061038.1"/>
</dbReference>
<dbReference type="Proteomes" id="UP000516148">
    <property type="component" value="Chromosome"/>
</dbReference>
<keyword evidence="4" id="KW-1185">Reference proteome</keyword>
<dbReference type="InterPro" id="IPR002765">
    <property type="entry name" value="UPF0145_YbjQ-like"/>
</dbReference>
<evidence type="ECO:0000256" key="1">
    <source>
        <dbReference type="ARBA" id="ARBA00010751"/>
    </source>
</evidence>
<gene>
    <name evidence="3" type="ORF">H3Z74_22785</name>
</gene>
<evidence type="ECO:0000256" key="2">
    <source>
        <dbReference type="HAMAP-Rule" id="MF_00338"/>
    </source>
</evidence>
<dbReference type="PANTHER" id="PTHR34068">
    <property type="entry name" value="UPF0145 PROTEIN YBJQ"/>
    <property type="match status" value="1"/>
</dbReference>
<sequence length="108" mass="11428">MILTTTSLLDGKTVTRYHGIVSAEVIVGANVFRDLFAGVRDFVGGRSGAYEKPLRSSRETAFQELEAEARDKGANAIIGIDVDYQVIGKSGSMLMVSVTGTAVTVSDA</sequence>